<evidence type="ECO:0000313" key="2">
    <source>
        <dbReference type="EMBL" id="KAJ7679578.1"/>
    </source>
</evidence>
<organism evidence="2 3">
    <name type="scientific">Mycena rosella</name>
    <name type="common">Pink bonnet</name>
    <name type="synonym">Agaricus rosellus</name>
    <dbReference type="NCBI Taxonomy" id="1033263"/>
    <lineage>
        <taxon>Eukaryota</taxon>
        <taxon>Fungi</taxon>
        <taxon>Dikarya</taxon>
        <taxon>Basidiomycota</taxon>
        <taxon>Agaricomycotina</taxon>
        <taxon>Agaricomycetes</taxon>
        <taxon>Agaricomycetidae</taxon>
        <taxon>Agaricales</taxon>
        <taxon>Marasmiineae</taxon>
        <taxon>Mycenaceae</taxon>
        <taxon>Mycena</taxon>
    </lineage>
</organism>
<reference evidence="2" key="1">
    <citation type="submission" date="2023-03" db="EMBL/GenBank/DDBJ databases">
        <title>Massive genome expansion in bonnet fungi (Mycena s.s.) driven by repeated elements and novel gene families across ecological guilds.</title>
        <authorList>
            <consortium name="Lawrence Berkeley National Laboratory"/>
            <person name="Harder C.B."/>
            <person name="Miyauchi S."/>
            <person name="Viragh M."/>
            <person name="Kuo A."/>
            <person name="Thoen E."/>
            <person name="Andreopoulos B."/>
            <person name="Lu D."/>
            <person name="Skrede I."/>
            <person name="Drula E."/>
            <person name="Henrissat B."/>
            <person name="Morin E."/>
            <person name="Kohler A."/>
            <person name="Barry K."/>
            <person name="LaButti K."/>
            <person name="Morin E."/>
            <person name="Salamov A."/>
            <person name="Lipzen A."/>
            <person name="Mereny Z."/>
            <person name="Hegedus B."/>
            <person name="Baldrian P."/>
            <person name="Stursova M."/>
            <person name="Weitz H."/>
            <person name="Taylor A."/>
            <person name="Grigoriev I.V."/>
            <person name="Nagy L.G."/>
            <person name="Martin F."/>
            <person name="Kauserud H."/>
        </authorList>
    </citation>
    <scope>NUCLEOTIDE SEQUENCE</scope>
    <source>
        <strain evidence="2">CBHHK067</strain>
    </source>
</reference>
<comment type="caution">
    <text evidence="2">The sequence shown here is derived from an EMBL/GenBank/DDBJ whole genome shotgun (WGS) entry which is preliminary data.</text>
</comment>
<proteinExistence type="predicted"/>
<accession>A0AAD7GDE9</accession>
<sequence>MTASTIDLFTNVLDRLCAGGDHLSAARAWRIHVTLKHGGHGFPHPSQFGIPMLPPRGAESMKSCRFILELCVHHAREHDPLVHCMESPSRFRTAGPGNWFTDRLNRYLNVSRDTSPRYENIKGVPSASLAAALDLAKKASKGGLTTALAVNLPMSTGSPGLGRTRIYCMRTSSLPPAGSKVSLRLPNLLLRQTLRDEATAGTRRTQPASVARLEPPGAAADRRLDRARHLANRAATGSLNLGKTQLAHAPQGSGYWAAECRSLERQNNKLNLCLFNVDINEITGPKGPETKRISPKFIAWTRIKTFCDVQSDDTAGSMFWMSSMRLSDVKQK</sequence>
<dbReference type="Proteomes" id="UP001221757">
    <property type="component" value="Unassembled WGS sequence"/>
</dbReference>
<dbReference type="AlphaFoldDB" id="A0AAD7GDE9"/>
<evidence type="ECO:0000256" key="1">
    <source>
        <dbReference type="SAM" id="MobiDB-lite"/>
    </source>
</evidence>
<feature type="region of interest" description="Disordered" evidence="1">
    <location>
        <begin position="196"/>
        <end position="219"/>
    </location>
</feature>
<name>A0AAD7GDE9_MYCRO</name>
<dbReference type="EMBL" id="JARKIE010000130">
    <property type="protein sequence ID" value="KAJ7679578.1"/>
    <property type="molecule type" value="Genomic_DNA"/>
</dbReference>
<protein>
    <submittedName>
        <fullName evidence="2">Uncharacterized protein</fullName>
    </submittedName>
</protein>
<keyword evidence="3" id="KW-1185">Reference proteome</keyword>
<gene>
    <name evidence="2" type="ORF">B0H17DRAFT_1139115</name>
</gene>
<evidence type="ECO:0000313" key="3">
    <source>
        <dbReference type="Proteomes" id="UP001221757"/>
    </source>
</evidence>